<evidence type="ECO:0000313" key="3">
    <source>
        <dbReference type="Proteomes" id="UP001323405"/>
    </source>
</evidence>
<dbReference type="Pfam" id="PF13848">
    <property type="entry name" value="Thioredoxin_6"/>
    <property type="match status" value="1"/>
</dbReference>
<dbReference type="PANTHER" id="PTHR22699">
    <property type="entry name" value="THIOREDOXIN DOMAIN-CONTAINING PROTEIN 16"/>
    <property type="match status" value="1"/>
</dbReference>
<dbReference type="Proteomes" id="UP001323405">
    <property type="component" value="Unassembled WGS sequence"/>
</dbReference>
<dbReference type="PANTHER" id="PTHR22699:SF1">
    <property type="entry name" value="THIOREDOXIN DOMAIN-CONTAINING PROTEIN 16"/>
    <property type="match status" value="1"/>
</dbReference>
<proteinExistence type="predicted"/>
<sequence length="383" mass="42600">MPLHIVLLAPQLTQPSSASLEEEWTTATALADKHSRTLLSIDCSEHPTHCEIQPSMTFPSIFLLQANKPPVKYLGPLLSKSLNNFLSRSTRLQPTPLTQVDDLAKFKTSDETVFILFLPRPQEFVTSVYEDLAQKYKNEFTFGTVVGVDKLLEKERVDLELKGVLVVYKPLDGETEKLDLTTVNSGVDEIEKFIKESSRLTITDLSPWNHPRLLELQKPLVYLFAPTPSARDNLRSQYLRFAKDYHQQFVSILVDPHLFPDLMPQLGLLDTTRFPAGAVRLVAEDKIYPYPQTEEMTLGRVQGWGMRIWQGGVEAWVPGGGEKKGGDSGKKEGGGDSGIRIQGKVGTKRKVTVGGGGWGKGKGKIPTIPGVRINIPGVRRDEL</sequence>
<evidence type="ECO:0000313" key="2">
    <source>
        <dbReference type="EMBL" id="KAK4650211.1"/>
    </source>
</evidence>
<evidence type="ECO:0008006" key="4">
    <source>
        <dbReference type="Google" id="ProtNLM"/>
    </source>
</evidence>
<dbReference type="EMBL" id="JAFFHA010000009">
    <property type="protein sequence ID" value="KAK4650211.1"/>
    <property type="molecule type" value="Genomic_DNA"/>
</dbReference>
<organism evidence="2 3">
    <name type="scientific">Podospora pseudocomata</name>
    <dbReference type="NCBI Taxonomy" id="2093779"/>
    <lineage>
        <taxon>Eukaryota</taxon>
        <taxon>Fungi</taxon>
        <taxon>Dikarya</taxon>
        <taxon>Ascomycota</taxon>
        <taxon>Pezizomycotina</taxon>
        <taxon>Sordariomycetes</taxon>
        <taxon>Sordariomycetidae</taxon>
        <taxon>Sordariales</taxon>
        <taxon>Podosporaceae</taxon>
        <taxon>Podospora</taxon>
    </lineage>
</organism>
<feature type="region of interest" description="Disordered" evidence="1">
    <location>
        <begin position="317"/>
        <end position="341"/>
    </location>
</feature>
<evidence type="ECO:0000256" key="1">
    <source>
        <dbReference type="SAM" id="MobiDB-lite"/>
    </source>
</evidence>
<feature type="compositionally biased region" description="Basic and acidic residues" evidence="1">
    <location>
        <begin position="321"/>
        <end position="334"/>
    </location>
</feature>
<name>A0ABR0G397_9PEZI</name>
<dbReference type="CDD" id="cd02981">
    <property type="entry name" value="PDI_b_family"/>
    <property type="match status" value="1"/>
</dbReference>
<dbReference type="RefSeq" id="XP_062739186.1">
    <property type="nucleotide sequence ID" value="XM_062893388.1"/>
</dbReference>
<protein>
    <recommendedName>
        <fullName evidence="4">Thioredoxin domain-containing protein</fullName>
    </recommendedName>
</protein>
<reference evidence="2 3" key="1">
    <citation type="journal article" date="2023" name="bioRxiv">
        <title>High-quality genome assemblies of four members of thePodospora anserinaspecies complex.</title>
        <authorList>
            <person name="Ament-Velasquez S.L."/>
            <person name="Vogan A.A."/>
            <person name="Wallerman O."/>
            <person name="Hartmann F."/>
            <person name="Gautier V."/>
            <person name="Silar P."/>
            <person name="Giraud T."/>
            <person name="Johannesson H."/>
        </authorList>
    </citation>
    <scope>NUCLEOTIDE SEQUENCE [LARGE SCALE GENOMIC DNA]</scope>
    <source>
        <strain evidence="2 3">CBS 415.72m</strain>
    </source>
</reference>
<gene>
    <name evidence="2" type="ORF">QC762_705365</name>
</gene>
<dbReference type="GeneID" id="87913295"/>
<dbReference type="Gene3D" id="3.40.30.10">
    <property type="entry name" value="Glutaredoxin"/>
    <property type="match status" value="2"/>
</dbReference>
<keyword evidence="3" id="KW-1185">Reference proteome</keyword>
<dbReference type="SUPFAM" id="SSF52833">
    <property type="entry name" value="Thioredoxin-like"/>
    <property type="match status" value="3"/>
</dbReference>
<dbReference type="InterPro" id="IPR040090">
    <property type="entry name" value="TXNDC16"/>
</dbReference>
<dbReference type="InterPro" id="IPR036249">
    <property type="entry name" value="Thioredoxin-like_sf"/>
</dbReference>
<comment type="caution">
    <text evidence="2">The sequence shown here is derived from an EMBL/GenBank/DDBJ whole genome shotgun (WGS) entry which is preliminary data.</text>
</comment>
<accession>A0ABR0G397</accession>